<feature type="compositionally biased region" description="Polar residues" evidence="1">
    <location>
        <begin position="394"/>
        <end position="412"/>
    </location>
</feature>
<feature type="compositionally biased region" description="Low complexity" evidence="1">
    <location>
        <begin position="584"/>
        <end position="597"/>
    </location>
</feature>
<feature type="region of interest" description="Disordered" evidence="1">
    <location>
        <begin position="566"/>
        <end position="653"/>
    </location>
</feature>
<feature type="compositionally biased region" description="Basic and acidic residues" evidence="1">
    <location>
        <begin position="488"/>
        <end position="499"/>
    </location>
</feature>
<feature type="compositionally biased region" description="Low complexity" evidence="1">
    <location>
        <begin position="212"/>
        <end position="237"/>
    </location>
</feature>
<feature type="region of interest" description="Disordered" evidence="1">
    <location>
        <begin position="1"/>
        <end position="69"/>
    </location>
</feature>
<keyword evidence="3" id="KW-1185">Reference proteome</keyword>
<dbReference type="Proteomes" id="UP000646827">
    <property type="component" value="Unassembled WGS sequence"/>
</dbReference>
<feature type="compositionally biased region" description="Polar residues" evidence="1">
    <location>
        <begin position="1"/>
        <end position="12"/>
    </location>
</feature>
<reference evidence="2 3" key="1">
    <citation type="submission" date="2020-12" db="EMBL/GenBank/DDBJ databases">
        <title>Metabolic potential, ecology and presence of endohyphal bacteria is reflected in genomic diversity of Mucoromycotina.</title>
        <authorList>
            <person name="Muszewska A."/>
            <person name="Okrasinska A."/>
            <person name="Steczkiewicz K."/>
            <person name="Drgas O."/>
            <person name="Orlowska M."/>
            <person name="Perlinska-Lenart U."/>
            <person name="Aleksandrzak-Piekarczyk T."/>
            <person name="Szatraj K."/>
            <person name="Zielenkiewicz U."/>
            <person name="Pilsyk S."/>
            <person name="Malc E."/>
            <person name="Mieczkowski P."/>
            <person name="Kruszewska J.S."/>
            <person name="Biernat P."/>
            <person name="Pawlowska J."/>
        </authorList>
    </citation>
    <scope>NUCLEOTIDE SEQUENCE [LARGE SCALE GENOMIC DNA]</scope>
    <source>
        <strain evidence="2 3">CBS 142.35</strain>
    </source>
</reference>
<name>A0A8H7RX60_9FUNG</name>
<dbReference type="EMBL" id="JAEPRB010000293">
    <property type="protein sequence ID" value="KAG2217516.1"/>
    <property type="molecule type" value="Genomic_DNA"/>
</dbReference>
<feature type="compositionally biased region" description="Polar residues" evidence="1">
    <location>
        <begin position="500"/>
        <end position="527"/>
    </location>
</feature>
<feature type="compositionally biased region" description="Polar residues" evidence="1">
    <location>
        <begin position="197"/>
        <end position="206"/>
    </location>
</feature>
<dbReference type="OrthoDB" id="2284510at2759"/>
<feature type="compositionally biased region" description="Low complexity" evidence="1">
    <location>
        <begin position="41"/>
        <end position="67"/>
    </location>
</feature>
<comment type="caution">
    <text evidence="2">The sequence shown here is derived from an EMBL/GenBank/DDBJ whole genome shotgun (WGS) entry which is preliminary data.</text>
</comment>
<feature type="compositionally biased region" description="Low complexity" evidence="1">
    <location>
        <begin position="140"/>
        <end position="152"/>
    </location>
</feature>
<feature type="compositionally biased region" description="Polar residues" evidence="1">
    <location>
        <begin position="603"/>
        <end position="653"/>
    </location>
</feature>
<feature type="compositionally biased region" description="Polar residues" evidence="1">
    <location>
        <begin position="424"/>
        <end position="487"/>
    </location>
</feature>
<feature type="compositionally biased region" description="Basic and acidic residues" evidence="1">
    <location>
        <begin position="125"/>
        <end position="137"/>
    </location>
</feature>
<feature type="compositionally biased region" description="Low complexity" evidence="1">
    <location>
        <begin position="533"/>
        <end position="554"/>
    </location>
</feature>
<feature type="compositionally biased region" description="Polar residues" evidence="1">
    <location>
        <begin position="161"/>
        <end position="175"/>
    </location>
</feature>
<proteinExistence type="predicted"/>
<dbReference type="AlphaFoldDB" id="A0A8H7RX60"/>
<evidence type="ECO:0000313" key="2">
    <source>
        <dbReference type="EMBL" id="KAG2217516.1"/>
    </source>
</evidence>
<evidence type="ECO:0000313" key="3">
    <source>
        <dbReference type="Proteomes" id="UP000646827"/>
    </source>
</evidence>
<feature type="compositionally biased region" description="Low complexity" evidence="1">
    <location>
        <begin position="185"/>
        <end position="196"/>
    </location>
</feature>
<organism evidence="2 3">
    <name type="scientific">Circinella minor</name>
    <dbReference type="NCBI Taxonomy" id="1195481"/>
    <lineage>
        <taxon>Eukaryota</taxon>
        <taxon>Fungi</taxon>
        <taxon>Fungi incertae sedis</taxon>
        <taxon>Mucoromycota</taxon>
        <taxon>Mucoromycotina</taxon>
        <taxon>Mucoromycetes</taxon>
        <taxon>Mucorales</taxon>
        <taxon>Lichtheimiaceae</taxon>
        <taxon>Circinella</taxon>
    </lineage>
</organism>
<accession>A0A8H7RX60</accession>
<feature type="region of interest" description="Disordered" evidence="1">
    <location>
        <begin position="394"/>
        <end position="554"/>
    </location>
</feature>
<evidence type="ECO:0000256" key="1">
    <source>
        <dbReference type="SAM" id="MobiDB-lite"/>
    </source>
</evidence>
<feature type="region of interest" description="Disordered" evidence="1">
    <location>
        <begin position="125"/>
        <end position="240"/>
    </location>
</feature>
<feature type="compositionally biased region" description="Low complexity" evidence="1">
    <location>
        <begin position="356"/>
        <end position="367"/>
    </location>
</feature>
<feature type="region of interest" description="Disordered" evidence="1">
    <location>
        <begin position="347"/>
        <end position="367"/>
    </location>
</feature>
<protein>
    <submittedName>
        <fullName evidence="2">Uncharacterized protein</fullName>
    </submittedName>
</protein>
<sequence length="653" mass="73353">MSSTLDSRWATTTDRKKADEGLPSTRYTAALRVNNDLHPESTSTVATITTTTTTTTSSSTSSPTTTSLDSRWATSYDSYKAERGIPATKYSESIANTQINLHPKHEQEKQQPSVKWGNYNNRTVEQKQTLDDQRWWRPESNSNNDKNNNDSSSRYHDFSREQNNSYDNQSKSSRFMNPYPTPMDSSNSRYSYNNNNKFYDQQQQQSRDVEKSSLSYPSSSIPSHSFSQQQQQPAPRQYEPISSRPWNLIALKKKEEIDNITAASTTPSSSAPDAALNGVDNVSQEQQQSHISSAENAYNDDNLDDIINSDIPVTSFKTYKEWSEEQRQKSAIYTEGNELLEILSKGRNGQDRYENNDNNNDYNTSTTTKTIADEGASAAWSDISRNNKQSRNYMISSRATLKPTNDESTWNNDNRKSLGDKSTVPRQSAQKQLPNIVGTSNSNKSPSNIAINYNDQDNRRSTPTQDTAQQGYNTANPAGSTPSSTWDPNEKIPWNHDDSGTQQFSYNTTQHNNTPSQDIQNYNTSPAMPSEYSSSWNNNRSSTTSPPPNNTLSQNTQIYAAPPIISSASSSSWDPNAPKPWDEPSSQPNNNSQRNPISPVPSHGQQVAENRNSNDRNSWNQVAGSRSIRDIQNNSDYSSEYNTKAPTGQRQFW</sequence>
<gene>
    <name evidence="2" type="ORF">INT45_001803</name>
</gene>